<dbReference type="InterPro" id="IPR042214">
    <property type="entry name" value="TruD_catalytic"/>
</dbReference>
<dbReference type="GO" id="GO:0031119">
    <property type="term" value="P:tRNA pseudouridine synthesis"/>
    <property type="evidence" value="ECO:0007669"/>
    <property type="project" value="UniProtKB-UniRule"/>
</dbReference>
<organism evidence="6 7">
    <name type="scientific">Thioalbus denitrificans</name>
    <dbReference type="NCBI Taxonomy" id="547122"/>
    <lineage>
        <taxon>Bacteria</taxon>
        <taxon>Pseudomonadati</taxon>
        <taxon>Pseudomonadota</taxon>
        <taxon>Gammaproteobacteria</taxon>
        <taxon>Chromatiales</taxon>
        <taxon>Ectothiorhodospiraceae</taxon>
        <taxon>Thioalbus</taxon>
    </lineage>
</organism>
<feature type="domain" description="TRUD" evidence="5">
    <location>
        <begin position="160"/>
        <end position="313"/>
    </location>
</feature>
<dbReference type="InterPro" id="IPR001656">
    <property type="entry name" value="PsdUridine_synth_TruD"/>
</dbReference>
<dbReference type="GO" id="GO:0160150">
    <property type="term" value="F:tRNA pseudouridine(13) synthase activity"/>
    <property type="evidence" value="ECO:0007669"/>
    <property type="project" value="UniProtKB-EC"/>
</dbReference>
<evidence type="ECO:0000259" key="5">
    <source>
        <dbReference type="PROSITE" id="PS50984"/>
    </source>
</evidence>
<sequence length="361" mass="38815">MSAGTDPVRSLPHAWGAPVAQGRIRQSPEDFRVDEIPAITPAGRGEHLLLRVEKRLANTEWVAGRLAEVAGVEPLAVGYAGLKDRRAVTTQWFSVHRPAAGEPDWSVLEPEGVRVLDATRHTAKLRRGELEGNRFRIRVTALAGAGTPLESRLRQVAEAGVPNYFGEQRFGRDGENLARAEALFAGRGQVRDRHRRGLYLSAARACLFNAVLAQRVAAGSWNRALPGDVVLLPGGHGELTLERVDAAVAARVADGRLTLTGPLWGRGGLTTAAEARAVELQALAPWAALRAGLEAAGLYQERRALGLRPREFTWDQPRPDVLELAFDLPAGSYATVVLRELVDLQPESTGGAPAGSPPKAP</sequence>
<dbReference type="GO" id="GO:0005829">
    <property type="term" value="C:cytosol"/>
    <property type="evidence" value="ECO:0007669"/>
    <property type="project" value="TreeGrafter"/>
</dbReference>
<comment type="function">
    <text evidence="4">Responsible for synthesis of pseudouridine from uracil-13 in transfer RNAs.</text>
</comment>
<dbReference type="GO" id="GO:0003723">
    <property type="term" value="F:RNA binding"/>
    <property type="evidence" value="ECO:0007669"/>
    <property type="project" value="InterPro"/>
</dbReference>
<dbReference type="NCBIfam" id="NF002153">
    <property type="entry name" value="PRK00984.1-2"/>
    <property type="match status" value="1"/>
</dbReference>
<dbReference type="InterPro" id="IPR020103">
    <property type="entry name" value="PsdUridine_synth_cat_dom_sf"/>
</dbReference>
<name>A0A369BZ40_9GAMM</name>
<dbReference type="InterPro" id="IPR020119">
    <property type="entry name" value="PsdUridine_synth_TruD_CS"/>
</dbReference>
<proteinExistence type="inferred from homology"/>
<dbReference type="InterPro" id="IPR011760">
    <property type="entry name" value="PsdUridine_synth_TruD_insert"/>
</dbReference>
<evidence type="ECO:0000313" key="6">
    <source>
        <dbReference type="EMBL" id="RCX24894.1"/>
    </source>
</evidence>
<reference evidence="6 7" key="1">
    <citation type="submission" date="2018-07" db="EMBL/GenBank/DDBJ databases">
        <title>Genomic Encyclopedia of Type Strains, Phase IV (KMG-IV): sequencing the most valuable type-strain genomes for metagenomic binning, comparative biology and taxonomic classification.</title>
        <authorList>
            <person name="Goeker M."/>
        </authorList>
    </citation>
    <scope>NUCLEOTIDE SEQUENCE [LARGE SCALE GENOMIC DNA]</scope>
    <source>
        <strain evidence="6 7">DSM 26407</strain>
    </source>
</reference>
<dbReference type="InterPro" id="IPR043165">
    <property type="entry name" value="TruD_insert_sf"/>
</dbReference>
<dbReference type="Pfam" id="PF01142">
    <property type="entry name" value="TruD"/>
    <property type="match status" value="2"/>
</dbReference>
<dbReference type="OrthoDB" id="1550679at2"/>
<dbReference type="PROSITE" id="PS01268">
    <property type="entry name" value="UPF0024"/>
    <property type="match status" value="1"/>
</dbReference>
<dbReference type="SUPFAM" id="SSF55120">
    <property type="entry name" value="Pseudouridine synthase"/>
    <property type="match status" value="1"/>
</dbReference>
<feature type="active site" description="Nucleophile" evidence="4">
    <location>
        <position position="84"/>
    </location>
</feature>
<dbReference type="Proteomes" id="UP000252707">
    <property type="component" value="Unassembled WGS sequence"/>
</dbReference>
<evidence type="ECO:0000256" key="4">
    <source>
        <dbReference type="HAMAP-Rule" id="MF_01082"/>
    </source>
</evidence>
<dbReference type="EC" id="5.4.99.27" evidence="4"/>
<comment type="catalytic activity">
    <reaction evidence="4">
        <text>uridine(13) in tRNA = pseudouridine(13) in tRNA</text>
        <dbReference type="Rhea" id="RHEA:42540"/>
        <dbReference type="Rhea" id="RHEA-COMP:10105"/>
        <dbReference type="Rhea" id="RHEA-COMP:10106"/>
        <dbReference type="ChEBI" id="CHEBI:65314"/>
        <dbReference type="ChEBI" id="CHEBI:65315"/>
        <dbReference type="EC" id="5.4.99.27"/>
    </reaction>
</comment>
<dbReference type="HAMAP" id="MF_01082">
    <property type="entry name" value="TruD"/>
    <property type="match status" value="1"/>
</dbReference>
<dbReference type="PROSITE" id="PS50984">
    <property type="entry name" value="TRUD"/>
    <property type="match status" value="1"/>
</dbReference>
<dbReference type="CDD" id="cd02575">
    <property type="entry name" value="PseudoU_synth_EcTruD"/>
    <property type="match status" value="1"/>
</dbReference>
<dbReference type="PANTHER" id="PTHR47811:SF1">
    <property type="entry name" value="TRNA PSEUDOURIDINE SYNTHASE D"/>
    <property type="match status" value="1"/>
</dbReference>
<dbReference type="EMBL" id="QPJY01000014">
    <property type="protein sequence ID" value="RCX24894.1"/>
    <property type="molecule type" value="Genomic_DNA"/>
</dbReference>
<gene>
    <name evidence="4" type="primary">truD</name>
    <name evidence="6" type="ORF">DFQ59_11450</name>
</gene>
<keyword evidence="3 4" id="KW-0413">Isomerase</keyword>
<comment type="caution">
    <text evidence="6">The sequence shown here is derived from an EMBL/GenBank/DDBJ whole genome shotgun (WGS) entry which is preliminary data.</text>
</comment>
<evidence type="ECO:0000313" key="7">
    <source>
        <dbReference type="Proteomes" id="UP000252707"/>
    </source>
</evidence>
<dbReference type="Gene3D" id="3.30.2350.20">
    <property type="entry name" value="TruD, catalytic domain"/>
    <property type="match status" value="1"/>
</dbReference>
<dbReference type="AlphaFoldDB" id="A0A369BZ40"/>
<dbReference type="PANTHER" id="PTHR47811">
    <property type="entry name" value="TRNA PSEUDOURIDINE SYNTHASE D"/>
    <property type="match status" value="1"/>
</dbReference>
<keyword evidence="2 4" id="KW-0819">tRNA processing</keyword>
<comment type="similarity">
    <text evidence="1 4">Belongs to the pseudouridine synthase TruD family.</text>
</comment>
<evidence type="ECO:0000256" key="1">
    <source>
        <dbReference type="ARBA" id="ARBA00007953"/>
    </source>
</evidence>
<evidence type="ECO:0000256" key="2">
    <source>
        <dbReference type="ARBA" id="ARBA00022694"/>
    </source>
</evidence>
<keyword evidence="7" id="KW-1185">Reference proteome</keyword>
<dbReference type="RefSeq" id="WP_114281091.1">
    <property type="nucleotide sequence ID" value="NZ_QPJY01000014.1"/>
</dbReference>
<evidence type="ECO:0000256" key="3">
    <source>
        <dbReference type="ARBA" id="ARBA00023235"/>
    </source>
</evidence>
<dbReference type="Gene3D" id="3.30.2340.10">
    <property type="entry name" value="TruD, insertion domain"/>
    <property type="match status" value="1"/>
</dbReference>
<protein>
    <recommendedName>
        <fullName evidence="4">tRNA pseudouridine synthase D</fullName>
        <ecNumber evidence="4">5.4.99.27</ecNumber>
    </recommendedName>
    <alternativeName>
        <fullName evidence="4">tRNA pseudouridine(13) synthase</fullName>
    </alternativeName>
    <alternativeName>
        <fullName evidence="4">tRNA pseudouridylate synthase D</fullName>
    </alternativeName>
    <alternativeName>
        <fullName evidence="4">tRNA-uridine isomerase D</fullName>
    </alternativeName>
</protein>
<accession>A0A369BZ40</accession>
<dbReference type="InterPro" id="IPR050170">
    <property type="entry name" value="TruD_pseudoU_synthase"/>
</dbReference>